<protein>
    <recommendedName>
        <fullName evidence="4">Secreted protein</fullName>
    </recommendedName>
</protein>
<organism evidence="2 3">
    <name type="scientific">Oerskovia enterophila</name>
    <dbReference type="NCBI Taxonomy" id="43678"/>
    <lineage>
        <taxon>Bacteria</taxon>
        <taxon>Bacillati</taxon>
        <taxon>Actinomycetota</taxon>
        <taxon>Actinomycetes</taxon>
        <taxon>Micrococcales</taxon>
        <taxon>Cellulomonadaceae</taxon>
        <taxon>Oerskovia</taxon>
    </lineage>
</organism>
<keyword evidence="3" id="KW-1185">Reference proteome</keyword>
<evidence type="ECO:0000256" key="1">
    <source>
        <dbReference type="SAM" id="Phobius"/>
    </source>
</evidence>
<evidence type="ECO:0000313" key="3">
    <source>
        <dbReference type="Proteomes" id="UP000093412"/>
    </source>
</evidence>
<keyword evidence="1" id="KW-0472">Membrane</keyword>
<dbReference type="PROSITE" id="PS51257">
    <property type="entry name" value="PROKAR_LIPOPROTEIN"/>
    <property type="match status" value="1"/>
</dbReference>
<keyword evidence="1" id="KW-1133">Transmembrane helix</keyword>
<dbReference type="Proteomes" id="UP000093412">
    <property type="component" value="Unassembled WGS sequence"/>
</dbReference>
<name>A0ABX2Y0Z0_9CELL</name>
<sequence length="74" mass="7784">MGWTLRVAGSGVATASSCSCWVMYSCWSILSRTRLRRASELAGFVTGSYLVGAFVTPAMVAASTMPSSEACLPK</sequence>
<evidence type="ECO:0000313" key="2">
    <source>
        <dbReference type="EMBL" id="OCI29439.1"/>
    </source>
</evidence>
<evidence type="ECO:0008006" key="4">
    <source>
        <dbReference type="Google" id="ProtNLM"/>
    </source>
</evidence>
<proteinExistence type="predicted"/>
<feature type="transmembrane region" description="Helical" evidence="1">
    <location>
        <begin position="42"/>
        <end position="65"/>
    </location>
</feature>
<gene>
    <name evidence="2" type="ORF">OERS_38640</name>
</gene>
<comment type="caution">
    <text evidence="2">The sequence shown here is derived from an EMBL/GenBank/DDBJ whole genome shotgun (WGS) entry which is preliminary data.</text>
</comment>
<accession>A0ABX2Y0Z0</accession>
<reference evidence="2 3" key="1">
    <citation type="submission" date="2016-06" db="EMBL/GenBank/DDBJ databases">
        <title>Genome sequence of Oerskovia enterophila DSM 43852.</title>
        <authorList>
            <person name="Poehlein A."/>
            <person name="Jag V."/>
            <person name="Bengelsdorf F.R."/>
            <person name="Daniel R."/>
            <person name="Duerre P."/>
        </authorList>
    </citation>
    <scope>NUCLEOTIDE SEQUENCE [LARGE SCALE GENOMIC DNA]</scope>
    <source>
        <strain evidence="2 3">DSM 43852</strain>
    </source>
</reference>
<keyword evidence="1" id="KW-0812">Transmembrane</keyword>
<dbReference type="EMBL" id="MAQA01000076">
    <property type="protein sequence ID" value="OCI29439.1"/>
    <property type="molecule type" value="Genomic_DNA"/>
</dbReference>